<comment type="caution">
    <text evidence="1">The sequence shown here is derived from an EMBL/GenBank/DDBJ whole genome shotgun (WGS) entry which is preliminary data.</text>
</comment>
<evidence type="ECO:0008006" key="3">
    <source>
        <dbReference type="Google" id="ProtNLM"/>
    </source>
</evidence>
<feature type="non-terminal residue" evidence="1">
    <location>
        <position position="292"/>
    </location>
</feature>
<dbReference type="SUPFAM" id="SSF53098">
    <property type="entry name" value="Ribonuclease H-like"/>
    <property type="match status" value="2"/>
</dbReference>
<keyword evidence="2" id="KW-1185">Reference proteome</keyword>
<dbReference type="InterPro" id="IPR012337">
    <property type="entry name" value="RNaseH-like_sf"/>
</dbReference>
<protein>
    <recommendedName>
        <fullName evidence="3">DUF659 domain-containing protein</fullName>
    </recommendedName>
</protein>
<evidence type="ECO:0000313" key="1">
    <source>
        <dbReference type="EMBL" id="KAF0711193.1"/>
    </source>
</evidence>
<proteinExistence type="predicted"/>
<reference evidence="1 2" key="1">
    <citation type="submission" date="2019-08" db="EMBL/GenBank/DDBJ databases">
        <title>Whole genome of Aphis craccivora.</title>
        <authorList>
            <person name="Voronova N.V."/>
            <person name="Shulinski R.S."/>
            <person name="Bandarenka Y.V."/>
            <person name="Zhorov D.G."/>
            <person name="Warner D."/>
        </authorList>
    </citation>
    <scope>NUCLEOTIDE SEQUENCE [LARGE SCALE GENOMIC DNA]</scope>
    <source>
        <strain evidence="1">180601</strain>
        <tissue evidence="1">Whole Body</tissue>
    </source>
</reference>
<sequence>MVKAGKALSALYTKMIHITCLAHAVHRVCEEIRKNFPKVDSLISNGKKIFLKAPSRVLIFKKNAPGIPLPSQPIITRWGTWLEAATYYCDNYKAFSEIVNMLNEEDAVSIEHVKKLMQEPTLEGNLIFIKTHFSFISKILDRIYKTFFIPNKITFLEKQDVLLAVSISSFDEITPGSIGKSINTKLNTILKKNTAYGLLKNIKDIISGTCESISNMDQNITVTDIPYFKYAPVSSVDVERSFSTYKTVLADNRRRFTFENLKKTLIVQCNSHFNEKENKIDYQNHQKFNMAL</sequence>
<dbReference type="OrthoDB" id="6625366at2759"/>
<dbReference type="EMBL" id="VUJU01011358">
    <property type="protein sequence ID" value="KAF0711193.1"/>
    <property type="molecule type" value="Genomic_DNA"/>
</dbReference>
<gene>
    <name evidence="1" type="ORF">FWK35_00032649</name>
</gene>
<name>A0A6G0VVM0_APHCR</name>
<accession>A0A6G0VVM0</accession>
<dbReference type="AlphaFoldDB" id="A0A6G0VVM0"/>
<dbReference type="Proteomes" id="UP000478052">
    <property type="component" value="Unassembled WGS sequence"/>
</dbReference>
<organism evidence="1 2">
    <name type="scientific">Aphis craccivora</name>
    <name type="common">Cowpea aphid</name>
    <dbReference type="NCBI Taxonomy" id="307492"/>
    <lineage>
        <taxon>Eukaryota</taxon>
        <taxon>Metazoa</taxon>
        <taxon>Ecdysozoa</taxon>
        <taxon>Arthropoda</taxon>
        <taxon>Hexapoda</taxon>
        <taxon>Insecta</taxon>
        <taxon>Pterygota</taxon>
        <taxon>Neoptera</taxon>
        <taxon>Paraneoptera</taxon>
        <taxon>Hemiptera</taxon>
        <taxon>Sternorrhyncha</taxon>
        <taxon>Aphidomorpha</taxon>
        <taxon>Aphidoidea</taxon>
        <taxon>Aphididae</taxon>
        <taxon>Aphidini</taxon>
        <taxon>Aphis</taxon>
        <taxon>Aphis</taxon>
    </lineage>
</organism>
<evidence type="ECO:0000313" key="2">
    <source>
        <dbReference type="Proteomes" id="UP000478052"/>
    </source>
</evidence>